<dbReference type="InterPro" id="IPR050357">
    <property type="entry name" value="Arrestin_domain-protein"/>
</dbReference>
<feature type="region of interest" description="Disordered" evidence="1">
    <location>
        <begin position="385"/>
        <end position="411"/>
    </location>
</feature>
<dbReference type="GO" id="GO:0070086">
    <property type="term" value="P:ubiquitin-dependent endocytosis"/>
    <property type="evidence" value="ECO:0007669"/>
    <property type="project" value="TreeGrafter"/>
</dbReference>
<dbReference type="Pfam" id="PF00339">
    <property type="entry name" value="Arrestin_N"/>
    <property type="match status" value="1"/>
</dbReference>
<dbReference type="InterPro" id="IPR011021">
    <property type="entry name" value="Arrestin-like_N"/>
</dbReference>
<proteinExistence type="predicted"/>
<dbReference type="InterPro" id="IPR014752">
    <property type="entry name" value="Arrestin-like_C"/>
</dbReference>
<name>A0A4U0UL37_9PEZI</name>
<dbReference type="SUPFAM" id="SSF81296">
    <property type="entry name" value="E set domains"/>
    <property type="match status" value="1"/>
</dbReference>
<feature type="compositionally biased region" description="Basic and acidic residues" evidence="1">
    <location>
        <begin position="467"/>
        <end position="479"/>
    </location>
</feature>
<dbReference type="GO" id="GO:0031625">
    <property type="term" value="F:ubiquitin protein ligase binding"/>
    <property type="evidence" value="ECO:0007669"/>
    <property type="project" value="TreeGrafter"/>
</dbReference>
<dbReference type="PANTHER" id="PTHR11188:SF161">
    <property type="entry name" value="PH-RESPONSE REGULATOR PROTEIN PALF_RIM8"/>
    <property type="match status" value="1"/>
</dbReference>
<feature type="compositionally biased region" description="Basic and acidic residues" evidence="1">
    <location>
        <begin position="565"/>
        <end position="576"/>
    </location>
</feature>
<evidence type="ECO:0000256" key="1">
    <source>
        <dbReference type="SAM" id="MobiDB-lite"/>
    </source>
</evidence>
<feature type="compositionally biased region" description="Basic and acidic residues" evidence="1">
    <location>
        <begin position="634"/>
        <end position="649"/>
    </location>
</feature>
<accession>A0A4U0UL37</accession>
<dbReference type="PANTHER" id="PTHR11188">
    <property type="entry name" value="ARRESTIN DOMAIN CONTAINING PROTEIN"/>
    <property type="match status" value="1"/>
</dbReference>
<dbReference type="Gene3D" id="2.60.40.640">
    <property type="match status" value="1"/>
</dbReference>
<dbReference type="EMBL" id="NAJP01000060">
    <property type="protein sequence ID" value="TKA36394.1"/>
    <property type="molecule type" value="Genomic_DNA"/>
</dbReference>
<feature type="region of interest" description="Disordered" evidence="1">
    <location>
        <begin position="551"/>
        <end position="585"/>
    </location>
</feature>
<comment type="caution">
    <text evidence="3">The sequence shown here is derived from an EMBL/GenBank/DDBJ whole genome shotgun (WGS) entry which is preliminary data.</text>
</comment>
<dbReference type="InterPro" id="IPR014756">
    <property type="entry name" value="Ig_E-set"/>
</dbReference>
<dbReference type="AlphaFoldDB" id="A0A4U0UL37"/>
<evidence type="ECO:0000313" key="4">
    <source>
        <dbReference type="Proteomes" id="UP000310066"/>
    </source>
</evidence>
<feature type="compositionally biased region" description="Polar residues" evidence="1">
    <location>
        <begin position="191"/>
        <end position="203"/>
    </location>
</feature>
<organism evidence="3 4">
    <name type="scientific">Friedmanniomyces endolithicus</name>
    <dbReference type="NCBI Taxonomy" id="329885"/>
    <lineage>
        <taxon>Eukaryota</taxon>
        <taxon>Fungi</taxon>
        <taxon>Dikarya</taxon>
        <taxon>Ascomycota</taxon>
        <taxon>Pezizomycotina</taxon>
        <taxon>Dothideomycetes</taxon>
        <taxon>Dothideomycetidae</taxon>
        <taxon>Mycosphaerellales</taxon>
        <taxon>Teratosphaeriaceae</taxon>
        <taxon>Friedmanniomyces</taxon>
    </lineage>
</organism>
<feature type="compositionally biased region" description="Low complexity" evidence="1">
    <location>
        <begin position="212"/>
        <end position="227"/>
    </location>
</feature>
<gene>
    <name evidence="3" type="ORF">B0A54_12408</name>
</gene>
<feature type="region of interest" description="Disordered" evidence="1">
    <location>
        <begin position="598"/>
        <end position="714"/>
    </location>
</feature>
<dbReference type="STRING" id="329885.A0A4U0UL37"/>
<feature type="region of interest" description="Disordered" evidence="1">
    <location>
        <begin position="157"/>
        <end position="227"/>
    </location>
</feature>
<reference evidence="3 4" key="1">
    <citation type="submission" date="2017-03" db="EMBL/GenBank/DDBJ databases">
        <title>Genomes of endolithic fungi from Antarctica.</title>
        <authorList>
            <person name="Coleine C."/>
            <person name="Masonjones S."/>
            <person name="Stajich J.E."/>
        </authorList>
    </citation>
    <scope>NUCLEOTIDE SEQUENCE [LARGE SCALE GENOMIC DNA]</scope>
    <source>
        <strain evidence="3 4">CCFEE 5311</strain>
    </source>
</reference>
<dbReference type="Proteomes" id="UP000310066">
    <property type="component" value="Unassembled WGS sequence"/>
</dbReference>
<feature type="domain" description="Arrestin-like N-terminal" evidence="2">
    <location>
        <begin position="40"/>
        <end position="162"/>
    </location>
</feature>
<feature type="region of interest" description="Disordered" evidence="1">
    <location>
        <begin position="441"/>
        <end position="479"/>
    </location>
</feature>
<dbReference type="GO" id="GO:0005886">
    <property type="term" value="C:plasma membrane"/>
    <property type="evidence" value="ECO:0007669"/>
    <property type="project" value="TreeGrafter"/>
</dbReference>
<evidence type="ECO:0000259" key="2">
    <source>
        <dbReference type="Pfam" id="PF00339"/>
    </source>
</evidence>
<protein>
    <recommendedName>
        <fullName evidence="2">Arrestin-like N-terminal domain-containing protein</fullName>
    </recommendedName>
</protein>
<evidence type="ECO:0000313" key="3">
    <source>
        <dbReference type="EMBL" id="TKA36394.1"/>
    </source>
</evidence>
<dbReference type="GO" id="GO:0030674">
    <property type="term" value="F:protein-macromolecule adaptor activity"/>
    <property type="evidence" value="ECO:0007669"/>
    <property type="project" value="TreeGrafter"/>
</dbReference>
<dbReference type="OrthoDB" id="7785529at2759"/>
<dbReference type="GO" id="GO:0005829">
    <property type="term" value="C:cytosol"/>
    <property type="evidence" value="ECO:0007669"/>
    <property type="project" value="TreeGrafter"/>
</dbReference>
<sequence length="714" mass="75615">MPPAADRSPSTLSSPLSGRRIISRLASPFTSKSRAIADFYIDIDDPHKQYSPGDVVTGSVRLRVTKPTRVTHIVVSLHGFVQVYKNPGSPGDGFRANAGYVGAGRGKKTGEYFGNGFASLFEDEVVLCGDGRLADGSYQFNFELQFPDADLPSSIDVSKGDVVPSDSNADVAQTDADTPISPAPSELSFDSVGSSNGPMSQADSARPSPRESQGSSTATGRSSATGKSITATVESLSGGCLRGDNVCIKVNVNHTKPIRSLYGVIVTLYRQARVDLHPAIPLGPTEKGSEGKHEDYYPKSVTGLGGLSLSGAGSSHLFRKDLAQVMVPLYVDPASLTAEVNAKVRVPDEAFPTISTVPGSMISFKYFAEVVVDIQGKLGNQDRNVGGLSLGMPRPSVGAPDGGDTAAPSPYGSSIIDTVPIRRDKGVITCTFELVVGTQDSARRKGKRKVVEVPDADQAHAGAESDDTPRPDASQHDSHWNRDAITQQPLELYNETHAYDQPPEDRYPPNFAQYQYGYEPYPPPVPLPQMPVDSEMSEKERIRQAETRLLPSQPPGTAEEFAGARAEDATAPHIEDEPGTGGRARLDAPFVALHGSSRQFSVPPRTLPEPVATEAGPSAPAYGHVPAAAVHTDPLTRETQPDLGVRRSAPETPSAPAIIPEDESLNDGSPTEVSEPSAPPLGEEVGGRGASPAVVFDSHADATAGSGELPRYER</sequence>